<dbReference type="GO" id="GO:0003968">
    <property type="term" value="F:RNA-directed RNA polymerase activity"/>
    <property type="evidence" value="ECO:0007669"/>
    <property type="project" value="UniProtKB-KW"/>
</dbReference>
<proteinExistence type="predicted"/>
<dbReference type="CDD" id="cd23183">
    <property type="entry name" value="ps-ssRNAv_Botourmiaviridae_RdRp"/>
    <property type="match status" value="1"/>
</dbReference>
<keyword evidence="2" id="KW-0808">Transferase</keyword>
<evidence type="ECO:0000256" key="1">
    <source>
        <dbReference type="ARBA" id="ARBA00022484"/>
    </source>
</evidence>
<dbReference type="SUPFAM" id="SSF56672">
    <property type="entry name" value="DNA/RNA polymerases"/>
    <property type="match status" value="1"/>
</dbReference>
<dbReference type="EMBL" id="MN552396">
    <property type="protein sequence ID" value="QGZ98427.1"/>
    <property type="molecule type" value="Genomic_RNA"/>
</dbReference>
<dbReference type="InterPro" id="IPR043502">
    <property type="entry name" value="DNA/RNA_pol_sf"/>
</dbReference>
<accession>A0A6B9KGY1</accession>
<organism evidence="4">
    <name type="scientific">Erysiphe necator associated ourmia-like virus 7</name>
    <dbReference type="NCBI Taxonomy" id="2689565"/>
    <lineage>
        <taxon>Viruses</taxon>
        <taxon>Riboviria</taxon>
        <taxon>Orthornavirae</taxon>
        <taxon>Lenarviricota</taxon>
        <taxon>Miaviricetes</taxon>
        <taxon>Ourlivirales</taxon>
        <taxon>Botourmiaviridae</taxon>
    </lineage>
</organism>
<evidence type="ECO:0000256" key="2">
    <source>
        <dbReference type="ARBA" id="ARBA00022679"/>
    </source>
</evidence>
<name>A0A6B9KGY1_9VIRU</name>
<keyword evidence="1" id="KW-0696">RNA-directed RNA polymerase</keyword>
<evidence type="ECO:0000313" key="4">
    <source>
        <dbReference type="EMBL" id="QGZ98427.1"/>
    </source>
</evidence>
<protein>
    <submittedName>
        <fullName evidence="4">RNA dependent RNA polymerase</fullName>
    </submittedName>
</protein>
<keyword evidence="3" id="KW-0548">Nucleotidyltransferase</keyword>
<evidence type="ECO:0000256" key="3">
    <source>
        <dbReference type="ARBA" id="ARBA00022695"/>
    </source>
</evidence>
<reference evidence="4" key="1">
    <citation type="submission" date="2019-10" db="EMBL/GenBank/DDBJ databases">
        <title>The miscellaneous mycovirome associated to the plant pathogenic fungus Erysiphe necator.</title>
        <authorList>
            <person name="Rodriguez-Romero J."/>
            <person name="Chiapello M."/>
            <person name="Cordoba L."/>
            <person name="Turina M."/>
            <person name="Ayllon M.A."/>
        </authorList>
    </citation>
    <scope>NUCLEOTIDE SEQUENCE</scope>
    <source>
        <strain evidence="4">PMS-18_Contig4</strain>
    </source>
</reference>
<sequence>MFKSATQSTGCVTNSLRELRFLVEGLFQTFGFKPPRLPKMSSLDEVRKFCTGLAEKNDDHPWSRLDQLSRRQLQTLSHSLFLFRKVIPKPKDDKLKRKYIRKMCEPSVPADPKFLAFLRTETIKLLTEGWDKNYSRFCDNLTLSTSGSLEGKRSVGGSRACNGDINHLIGAAKGKNVLRPDLNATVKVVREDGKDRIVTISSVQQFALRPWHQCLQDFLTKQKWIMSGEARAKKFSGFSKKKGEVFVSGDYESATDNIHIDVYRTVLHAVYASSKNIPHSVYELAMKRSSLILSDKKYKGKQCRGQLMGNFLSFPILCIINYLTFKYHVPRDVPVKINGDDIVFRSTREEFKKWSKGVCVAGLILSPGKTSVDGEYFTLNSALFRGLDRVREVPFVRSKPLFKRPETPQALSAQYRSICPGFSGPQAAIFRKYFLIDKKKMIGLSQRSLSRGLGMYVTKSLLRQTGLYRRERFYLSFDSEADLPSLSEQDPFNLQPKGFTKVSRSDIPKRQWKLAKEISSSFGRACIKTARVKLDPGLVVEPMAPQCRRDLWVAKLQRGTRSFRDLERRFGHFLCPTPFSFPGFDPPVPRQAKESVMLPYTEGSKRRGLGYRTPIEDVA</sequence>